<dbReference type="Pfam" id="PF01337">
    <property type="entry name" value="Barstar"/>
    <property type="match status" value="1"/>
</dbReference>
<comment type="caution">
    <text evidence="3">The sequence shown here is derived from an EMBL/GenBank/DDBJ whole genome shotgun (WGS) entry which is preliminary data.</text>
</comment>
<dbReference type="SUPFAM" id="SSF52038">
    <property type="entry name" value="Barstar-related"/>
    <property type="match status" value="1"/>
</dbReference>
<evidence type="ECO:0000259" key="2">
    <source>
        <dbReference type="Pfam" id="PF01337"/>
    </source>
</evidence>
<dbReference type="Proteomes" id="UP000612282">
    <property type="component" value="Unassembled WGS sequence"/>
</dbReference>
<dbReference type="RefSeq" id="WP_203805644.1">
    <property type="nucleotide sequence ID" value="NZ_BAAAQE010000112.1"/>
</dbReference>
<dbReference type="InterPro" id="IPR000468">
    <property type="entry name" value="Barstar"/>
</dbReference>
<dbReference type="EMBL" id="BOMG01000097">
    <property type="protein sequence ID" value="GID59506.1"/>
    <property type="molecule type" value="Genomic_DNA"/>
</dbReference>
<reference evidence="3 4" key="1">
    <citation type="submission" date="2021-01" db="EMBL/GenBank/DDBJ databases">
        <title>Whole genome shotgun sequence of Actinoplanes couchii NBRC 106145.</title>
        <authorList>
            <person name="Komaki H."/>
            <person name="Tamura T."/>
        </authorList>
    </citation>
    <scope>NUCLEOTIDE SEQUENCE [LARGE SCALE GENOMIC DNA]</scope>
    <source>
        <strain evidence="3 4">NBRC 106145</strain>
    </source>
</reference>
<evidence type="ECO:0000313" key="3">
    <source>
        <dbReference type="EMBL" id="GID59506.1"/>
    </source>
</evidence>
<dbReference type="InterPro" id="IPR035905">
    <property type="entry name" value="Barstar-like_sf"/>
</dbReference>
<evidence type="ECO:0000256" key="1">
    <source>
        <dbReference type="ARBA" id="ARBA00006845"/>
    </source>
</evidence>
<keyword evidence="4" id="KW-1185">Reference proteome</keyword>
<name>A0ABQ3XLY4_9ACTN</name>
<gene>
    <name evidence="3" type="ORF">Aco03nite_079100</name>
</gene>
<organism evidence="3 4">
    <name type="scientific">Actinoplanes couchii</name>
    <dbReference type="NCBI Taxonomy" id="403638"/>
    <lineage>
        <taxon>Bacteria</taxon>
        <taxon>Bacillati</taxon>
        <taxon>Actinomycetota</taxon>
        <taxon>Actinomycetes</taxon>
        <taxon>Micromonosporales</taxon>
        <taxon>Micromonosporaceae</taxon>
        <taxon>Actinoplanes</taxon>
    </lineage>
</organism>
<comment type="similarity">
    <text evidence="1">Belongs to the barstar family.</text>
</comment>
<proteinExistence type="inferred from homology"/>
<protein>
    <recommendedName>
        <fullName evidence="2">Barstar (barnase inhibitor) domain-containing protein</fullName>
    </recommendedName>
</protein>
<dbReference type="Gene3D" id="3.30.370.10">
    <property type="entry name" value="Barstar-like"/>
    <property type="match status" value="1"/>
</dbReference>
<sequence>MTAELVVDLRGARMQTIDDFWDAVAGPCGLPSWFGRTIEAWTDTIRARGISDLIDRHDTVVIHVDGATGLFARRDREVRDLRSSFAGRRSRLVVHRSEA</sequence>
<accession>A0ABQ3XLY4</accession>
<feature type="domain" description="Barstar (barnase inhibitor)" evidence="2">
    <location>
        <begin position="6"/>
        <end position="83"/>
    </location>
</feature>
<evidence type="ECO:0000313" key="4">
    <source>
        <dbReference type="Proteomes" id="UP000612282"/>
    </source>
</evidence>